<dbReference type="PIRSF" id="PIRSF001357">
    <property type="entry name" value="DeoC"/>
    <property type="match status" value="1"/>
</dbReference>
<reference evidence="8 9" key="1">
    <citation type="submission" date="2018-07" db="EMBL/GenBank/DDBJ databases">
        <title>Venubactetium sediminum gen. nov., sp. nov., isolated from a marine solar saltern.</title>
        <authorList>
            <person name="Wang S."/>
        </authorList>
    </citation>
    <scope>NUCLEOTIDE SEQUENCE [LARGE SCALE GENOMIC DNA]</scope>
    <source>
        <strain evidence="8 9">WD2A32</strain>
    </source>
</reference>
<evidence type="ECO:0000256" key="5">
    <source>
        <dbReference type="ARBA" id="ARBA00023270"/>
    </source>
</evidence>
<dbReference type="PANTHER" id="PTHR10889:SF3">
    <property type="entry name" value="DEOXYRIBOSE-PHOSPHATE ALDOLASE"/>
    <property type="match status" value="1"/>
</dbReference>
<evidence type="ECO:0000256" key="1">
    <source>
        <dbReference type="ARBA" id="ARBA00004816"/>
    </source>
</evidence>
<dbReference type="InterPro" id="IPR002915">
    <property type="entry name" value="DeoC/FbaB/LacD_aldolase"/>
</dbReference>
<dbReference type="EC" id="4.1.2.4" evidence="3 7"/>
<comment type="caution">
    <text evidence="8">The sequence shown here is derived from an EMBL/GenBank/DDBJ whole genome shotgun (WGS) entry which is preliminary data.</text>
</comment>
<dbReference type="Gene3D" id="3.20.20.70">
    <property type="entry name" value="Aldolase class I"/>
    <property type="match status" value="1"/>
</dbReference>
<name>A0A369T603_9PROT</name>
<evidence type="ECO:0000256" key="4">
    <source>
        <dbReference type="ARBA" id="ARBA00023239"/>
    </source>
</evidence>
<comment type="pathway">
    <text evidence="1">Carbohydrate degradation; 2-deoxy-D-ribose 1-phosphate degradation; D-glyceraldehyde 3-phosphate and acetaldehyde from 2-deoxy-alpha-D-ribose 1-phosphate: step 2/2.</text>
</comment>
<proteinExistence type="inferred from homology"/>
<organism evidence="8 9">
    <name type="scientific">Ferruginivarius sediminum</name>
    <dbReference type="NCBI Taxonomy" id="2661937"/>
    <lineage>
        <taxon>Bacteria</taxon>
        <taxon>Pseudomonadati</taxon>
        <taxon>Pseudomonadota</taxon>
        <taxon>Alphaproteobacteria</taxon>
        <taxon>Rhodospirillales</taxon>
        <taxon>Rhodospirillaceae</taxon>
        <taxon>Ferruginivarius</taxon>
    </lineage>
</organism>
<dbReference type="NCBIfam" id="TIGR00126">
    <property type="entry name" value="deoC"/>
    <property type="match status" value="1"/>
</dbReference>
<dbReference type="GO" id="GO:0004139">
    <property type="term" value="F:deoxyribose-phosphate aldolase activity"/>
    <property type="evidence" value="ECO:0007669"/>
    <property type="project" value="UniProtKB-UniRule"/>
</dbReference>
<comment type="similarity">
    <text evidence="2">Belongs to the DeoC/FbaB aldolase family. DeoC type 2 subfamily.</text>
</comment>
<keyword evidence="5" id="KW-0704">Schiff base</keyword>
<dbReference type="GO" id="GO:0009264">
    <property type="term" value="P:deoxyribonucleotide catabolic process"/>
    <property type="evidence" value="ECO:0007669"/>
    <property type="project" value="UniProtKB-UniRule"/>
</dbReference>
<dbReference type="EMBL" id="QPMH01000020">
    <property type="protein sequence ID" value="RDD60753.1"/>
    <property type="molecule type" value="Genomic_DNA"/>
</dbReference>
<dbReference type="SMART" id="SM01133">
    <property type="entry name" value="DeoC"/>
    <property type="match status" value="1"/>
</dbReference>
<evidence type="ECO:0000256" key="2">
    <source>
        <dbReference type="ARBA" id="ARBA00009473"/>
    </source>
</evidence>
<dbReference type="GO" id="GO:0016052">
    <property type="term" value="P:carbohydrate catabolic process"/>
    <property type="evidence" value="ECO:0007669"/>
    <property type="project" value="TreeGrafter"/>
</dbReference>
<evidence type="ECO:0000256" key="3">
    <source>
        <dbReference type="ARBA" id="ARBA00012515"/>
    </source>
</evidence>
<dbReference type="InterPro" id="IPR011343">
    <property type="entry name" value="DeoC"/>
</dbReference>
<dbReference type="Pfam" id="PF01791">
    <property type="entry name" value="DeoC"/>
    <property type="match status" value="1"/>
</dbReference>
<dbReference type="SUPFAM" id="SSF51569">
    <property type="entry name" value="Aldolase"/>
    <property type="match status" value="1"/>
</dbReference>
<evidence type="ECO:0000313" key="8">
    <source>
        <dbReference type="EMBL" id="RDD60753.1"/>
    </source>
</evidence>
<evidence type="ECO:0000256" key="7">
    <source>
        <dbReference type="NCBIfam" id="TIGR00126"/>
    </source>
</evidence>
<dbReference type="GO" id="GO:0005737">
    <property type="term" value="C:cytoplasm"/>
    <property type="evidence" value="ECO:0007669"/>
    <property type="project" value="InterPro"/>
</dbReference>
<keyword evidence="9" id="KW-1185">Reference proteome</keyword>
<keyword evidence="4 8" id="KW-0456">Lyase</keyword>
<dbReference type="InterPro" id="IPR013785">
    <property type="entry name" value="Aldolase_TIM"/>
</dbReference>
<evidence type="ECO:0000313" key="9">
    <source>
        <dbReference type="Proteomes" id="UP000253941"/>
    </source>
</evidence>
<evidence type="ECO:0000256" key="6">
    <source>
        <dbReference type="ARBA" id="ARBA00048791"/>
    </source>
</evidence>
<gene>
    <name evidence="8" type="primary">deoC</name>
    <name evidence="8" type="ORF">DRB17_16260</name>
</gene>
<accession>A0A369T603</accession>
<comment type="catalytic activity">
    <reaction evidence="6">
        <text>2-deoxy-D-ribose 5-phosphate = D-glyceraldehyde 3-phosphate + acetaldehyde</text>
        <dbReference type="Rhea" id="RHEA:12821"/>
        <dbReference type="ChEBI" id="CHEBI:15343"/>
        <dbReference type="ChEBI" id="CHEBI:59776"/>
        <dbReference type="ChEBI" id="CHEBI:62877"/>
        <dbReference type="EC" id="4.1.2.4"/>
    </reaction>
</comment>
<dbReference type="AlphaFoldDB" id="A0A369T603"/>
<dbReference type="PANTHER" id="PTHR10889">
    <property type="entry name" value="DEOXYRIBOSE-PHOSPHATE ALDOLASE"/>
    <property type="match status" value="1"/>
</dbReference>
<dbReference type="RefSeq" id="WP_114583282.1">
    <property type="nucleotide sequence ID" value="NZ_QPMH01000020.1"/>
</dbReference>
<protein>
    <recommendedName>
        <fullName evidence="3 7">Deoxyribose-phosphate aldolase</fullName>
        <ecNumber evidence="3 7">4.1.2.4</ecNumber>
    </recommendedName>
</protein>
<sequence>MKTASDTTARARQLIGLLDLTSLDNRTNRATVEQLCARAMTPYGPVAAVCIPPAHLEAARRTLGAAVVRICTVANFPHGQADRKRAAFEIRESVAAGAQEVDVVYPFSKAADESWARGEAFVRACKTAAGNATLKVILETGALPDPSSIARASRAAIAGGADFLKTSTGTREPAATPEAAETMLRVIAEQERPVGFKAAGGIRQYEQAAVYMDLARDILGEAAIMPERFRIGASSLLDDLIDKAKGTGA</sequence>
<dbReference type="Proteomes" id="UP000253941">
    <property type="component" value="Unassembled WGS sequence"/>
</dbReference>